<keyword evidence="3" id="KW-0442">Lipid degradation</keyword>
<dbReference type="CDD" id="cd01837">
    <property type="entry name" value="SGNH_plant_lipase_like"/>
    <property type="match status" value="1"/>
</dbReference>
<dbReference type="SUPFAM" id="SSF52266">
    <property type="entry name" value="SGNH hydrolase"/>
    <property type="match status" value="1"/>
</dbReference>
<dbReference type="InterPro" id="IPR001087">
    <property type="entry name" value="GDSL"/>
</dbReference>
<evidence type="ECO:0000256" key="2">
    <source>
        <dbReference type="ARBA" id="ARBA00022801"/>
    </source>
</evidence>
<evidence type="ECO:0000256" key="3">
    <source>
        <dbReference type="ARBA" id="ARBA00022963"/>
    </source>
</evidence>
<dbReference type="Gene3D" id="3.40.50.1110">
    <property type="entry name" value="SGNH hydrolase"/>
    <property type="match status" value="1"/>
</dbReference>
<name>A0AAQ3KEE8_9LILI</name>
<dbReference type="InterPro" id="IPR036514">
    <property type="entry name" value="SGNH_hydro_sf"/>
</dbReference>
<dbReference type="GO" id="GO:0016788">
    <property type="term" value="F:hydrolase activity, acting on ester bonds"/>
    <property type="evidence" value="ECO:0007669"/>
    <property type="project" value="InterPro"/>
</dbReference>
<sequence length="367" mass="39789">MAKKIPALISLYLFFVASLEPTYVFGDDLLAQRPAATAPALYVFGDSTADVGNNNFRPQDAPKANFAPYGIDFSGRIPTGRFSNGFIGVDYIARAMGLAKSPPPFLAVNSSWEMLRGVNLASAGSGILDNTGKDVIAMVAQVKDFEAVASNLTACLGEDIATFKLGKSLFFFSVGSNDLFAQYPLLSRIGDAQKDQIVAFIVNKFKHQLKRLYALGARKYAVAGTGMIGCVPALRLQSPSGDCDEKLNDLSLRFKKATRAILEELSLSLDGFKYSFLDAYELGVAVEANPHMFGFTEVKSACCGGGRLKAETSCGEGNATYCGERRRYYFWDNVHPTQAVYKLSAQVSLYGPPRLANPVNIHDLLLC</sequence>
<comment type="similarity">
    <text evidence="1">Belongs to the 'GDSL' lipolytic enzyme family.</text>
</comment>
<dbReference type="AlphaFoldDB" id="A0AAQ3KEE8"/>
<keyword evidence="4" id="KW-0732">Signal</keyword>
<dbReference type="PANTHER" id="PTHR45648:SF172">
    <property type="entry name" value="(WILD MALAYSIAN BANANA) HYPOTHETICAL PROTEIN"/>
    <property type="match status" value="1"/>
</dbReference>
<reference evidence="5 6" key="1">
    <citation type="submission" date="2023-10" db="EMBL/GenBank/DDBJ databases">
        <title>Chromosome-scale genome assembly provides insights into flower coloration mechanisms of Canna indica.</title>
        <authorList>
            <person name="Li C."/>
        </authorList>
    </citation>
    <scope>NUCLEOTIDE SEQUENCE [LARGE SCALE GENOMIC DNA]</scope>
    <source>
        <tissue evidence="5">Flower</tissue>
    </source>
</reference>
<evidence type="ECO:0000313" key="6">
    <source>
        <dbReference type="Proteomes" id="UP001327560"/>
    </source>
</evidence>
<feature type="chain" id="PRO_5042906023" evidence="4">
    <location>
        <begin position="27"/>
        <end position="367"/>
    </location>
</feature>
<dbReference type="InterPro" id="IPR051058">
    <property type="entry name" value="GDSL_Est/Lipase"/>
</dbReference>
<dbReference type="EMBL" id="CP136894">
    <property type="protein sequence ID" value="WOL07269.1"/>
    <property type="molecule type" value="Genomic_DNA"/>
</dbReference>
<feature type="signal peptide" evidence="4">
    <location>
        <begin position="1"/>
        <end position="26"/>
    </location>
</feature>
<evidence type="ECO:0000313" key="5">
    <source>
        <dbReference type="EMBL" id="WOL07269.1"/>
    </source>
</evidence>
<protein>
    <submittedName>
        <fullName evidence="5">GDSL esterase/lipase</fullName>
    </submittedName>
</protein>
<evidence type="ECO:0000256" key="1">
    <source>
        <dbReference type="ARBA" id="ARBA00008668"/>
    </source>
</evidence>
<dbReference type="GO" id="GO:0016042">
    <property type="term" value="P:lipid catabolic process"/>
    <property type="evidence" value="ECO:0007669"/>
    <property type="project" value="UniProtKB-KW"/>
</dbReference>
<dbReference type="Pfam" id="PF00657">
    <property type="entry name" value="Lipase_GDSL"/>
    <property type="match status" value="1"/>
</dbReference>
<keyword evidence="2" id="KW-0378">Hydrolase</keyword>
<evidence type="ECO:0000256" key="4">
    <source>
        <dbReference type="SAM" id="SignalP"/>
    </source>
</evidence>
<accession>A0AAQ3KEE8</accession>
<dbReference type="InterPro" id="IPR035669">
    <property type="entry name" value="SGNH_plant_lipase-like"/>
</dbReference>
<dbReference type="PANTHER" id="PTHR45648">
    <property type="entry name" value="GDSL LIPASE/ACYLHYDROLASE FAMILY PROTEIN (AFU_ORTHOLOGUE AFUA_4G14700)"/>
    <property type="match status" value="1"/>
</dbReference>
<proteinExistence type="inferred from homology"/>
<organism evidence="5 6">
    <name type="scientific">Canna indica</name>
    <name type="common">Indian-shot</name>
    <dbReference type="NCBI Taxonomy" id="4628"/>
    <lineage>
        <taxon>Eukaryota</taxon>
        <taxon>Viridiplantae</taxon>
        <taxon>Streptophyta</taxon>
        <taxon>Embryophyta</taxon>
        <taxon>Tracheophyta</taxon>
        <taxon>Spermatophyta</taxon>
        <taxon>Magnoliopsida</taxon>
        <taxon>Liliopsida</taxon>
        <taxon>Zingiberales</taxon>
        <taxon>Cannaceae</taxon>
        <taxon>Canna</taxon>
    </lineage>
</organism>
<keyword evidence="6" id="KW-1185">Reference proteome</keyword>
<dbReference type="Proteomes" id="UP001327560">
    <property type="component" value="Chromosome 5"/>
</dbReference>
<keyword evidence="3" id="KW-0443">Lipid metabolism</keyword>
<gene>
    <name evidence="5" type="ORF">Cni_G16009</name>
</gene>